<evidence type="ECO:0000259" key="4">
    <source>
        <dbReference type="Pfam" id="PF25917"/>
    </source>
</evidence>
<dbReference type="Pfam" id="PF25967">
    <property type="entry name" value="RND-MFP_C"/>
    <property type="match status" value="1"/>
</dbReference>
<dbReference type="eggNOG" id="COG0845">
    <property type="taxonomic scope" value="Bacteria"/>
</dbReference>
<dbReference type="Gene3D" id="1.10.287.470">
    <property type="entry name" value="Helix hairpin bin"/>
    <property type="match status" value="1"/>
</dbReference>
<evidence type="ECO:0000256" key="2">
    <source>
        <dbReference type="ARBA" id="ARBA00009477"/>
    </source>
</evidence>
<organism evidence="7 8">
    <name type="scientific">Magnetococcus marinus (strain ATCC BAA-1437 / JCM 17883 / MC-1)</name>
    <dbReference type="NCBI Taxonomy" id="156889"/>
    <lineage>
        <taxon>Bacteria</taxon>
        <taxon>Pseudomonadati</taxon>
        <taxon>Pseudomonadota</taxon>
        <taxon>Magnetococcia</taxon>
        <taxon>Magnetococcales</taxon>
        <taxon>Magnetococcaceae</taxon>
        <taxon>Magnetococcus</taxon>
    </lineage>
</organism>
<dbReference type="Proteomes" id="UP000002586">
    <property type="component" value="Chromosome"/>
</dbReference>
<dbReference type="KEGG" id="mgm:Mmc1_3162"/>
<evidence type="ECO:0000259" key="5">
    <source>
        <dbReference type="Pfam" id="PF25944"/>
    </source>
</evidence>
<comment type="subcellular location">
    <subcellularLocation>
        <location evidence="1">Cell envelope</location>
    </subcellularLocation>
</comment>
<evidence type="ECO:0000259" key="6">
    <source>
        <dbReference type="Pfam" id="PF25967"/>
    </source>
</evidence>
<dbReference type="GO" id="GO:0046677">
    <property type="term" value="P:response to antibiotic"/>
    <property type="evidence" value="ECO:0007669"/>
    <property type="project" value="TreeGrafter"/>
</dbReference>
<dbReference type="InterPro" id="IPR006143">
    <property type="entry name" value="RND_pump_MFP"/>
</dbReference>
<dbReference type="OrthoDB" id="9816569at2"/>
<dbReference type="Pfam" id="PF25944">
    <property type="entry name" value="Beta-barrel_RND"/>
    <property type="match status" value="1"/>
</dbReference>
<evidence type="ECO:0000256" key="1">
    <source>
        <dbReference type="ARBA" id="ARBA00004196"/>
    </source>
</evidence>
<evidence type="ECO:0000259" key="3">
    <source>
        <dbReference type="Pfam" id="PF25876"/>
    </source>
</evidence>
<dbReference type="GO" id="GO:0030313">
    <property type="term" value="C:cell envelope"/>
    <property type="evidence" value="ECO:0007669"/>
    <property type="project" value="UniProtKB-SubCell"/>
</dbReference>
<sequence length="389" mass="41903" precursor="true">MKFYANFWVTLLILLALAGGGLYWQLQQAGAPVAPAPSPSGEKAPPALAVLPLEAKTINIAEEAAGRVVAYQSAEIRPQVSGILTERLFTEGGTVKEGQPLYQIDPAVFQAAYASALADWRKAQANKALLEAKNQRYEALVKRDAVSQQQYDDVRTNLALAQAEIAITQAAIAQARINLNYTKVLAPISGRIGKSLVSKGALVTANQAQALATITQLDPLYVDINLPIESLMRLRKQAARLQQVPARLYLGDDAQAYAHEGQVQFHEMVVDESTGTVPLRVQFPNPDTMLLPGQFVRVQLLLAYAQALLIPQKCAERKADGSLSVWVLDAENKAQPMTIQVAQAVGDAWRVVEGLKPGDRLITEGTMNLKAGAPVQPVLPQTTDTGNGG</sequence>
<name>A0LCF9_MAGMM</name>
<feature type="domain" description="Multidrug resistance protein MdtA-like barrel-sandwich hybrid" evidence="4">
    <location>
        <begin position="73"/>
        <end position="215"/>
    </location>
</feature>
<dbReference type="PANTHER" id="PTHR30158:SF3">
    <property type="entry name" value="MULTIDRUG EFFLUX PUMP SUBUNIT ACRA-RELATED"/>
    <property type="match status" value="1"/>
</dbReference>
<reference evidence="7 8" key="2">
    <citation type="journal article" date="2012" name="Int. J. Syst. Evol. Microbiol.">
        <title>Magnetococcus marinus gen. nov., sp. nov., a marine, magnetotactic bacterium that represents a novel lineage (Magnetococcaceae fam. nov.; Magnetococcales ord. nov.) at the base of the Alphaproteobacteria.</title>
        <authorList>
            <person name="Bazylinski D.A."/>
            <person name="Williams T.J."/>
            <person name="Lefevre C.T."/>
            <person name="Berg R.J."/>
            <person name="Zhang C.L."/>
            <person name="Bowser S.S."/>
            <person name="Dean A.J."/>
            <person name="Beveridge T.J."/>
        </authorList>
    </citation>
    <scope>NUCLEOTIDE SEQUENCE [LARGE SCALE GENOMIC DNA]</scope>
    <source>
        <strain evidence="8">ATCC BAA-1437 / JCM 17883 / MC-1</strain>
    </source>
</reference>
<keyword evidence="8" id="KW-1185">Reference proteome</keyword>
<dbReference type="STRING" id="156889.Mmc1_3162"/>
<dbReference type="Pfam" id="PF25917">
    <property type="entry name" value="BSH_RND"/>
    <property type="match status" value="1"/>
</dbReference>
<dbReference type="GO" id="GO:0022857">
    <property type="term" value="F:transmembrane transporter activity"/>
    <property type="evidence" value="ECO:0007669"/>
    <property type="project" value="InterPro"/>
</dbReference>
<dbReference type="NCBIfam" id="TIGR01730">
    <property type="entry name" value="RND_mfp"/>
    <property type="match status" value="1"/>
</dbReference>
<evidence type="ECO:0000313" key="8">
    <source>
        <dbReference type="Proteomes" id="UP000002586"/>
    </source>
</evidence>
<feature type="domain" description="Multidrug resistance protein MdtA-like alpha-helical hairpin" evidence="3">
    <location>
        <begin position="113"/>
        <end position="182"/>
    </location>
</feature>
<dbReference type="SUPFAM" id="SSF111369">
    <property type="entry name" value="HlyD-like secretion proteins"/>
    <property type="match status" value="1"/>
</dbReference>
<dbReference type="Gene3D" id="2.40.50.100">
    <property type="match status" value="1"/>
</dbReference>
<dbReference type="Gene3D" id="2.40.30.170">
    <property type="match status" value="1"/>
</dbReference>
<evidence type="ECO:0000313" key="7">
    <source>
        <dbReference type="EMBL" id="ABK45652.1"/>
    </source>
</evidence>
<accession>A0LCF9</accession>
<reference evidence="8" key="1">
    <citation type="journal article" date="2009" name="Appl. Environ. Microbiol.">
        <title>Complete genome sequence of the chemolithoautotrophic marine magnetotactic coccus strain MC-1.</title>
        <authorList>
            <person name="Schubbe S."/>
            <person name="Williams T.J."/>
            <person name="Xie G."/>
            <person name="Kiss H.E."/>
            <person name="Brettin T.S."/>
            <person name="Martinez D."/>
            <person name="Ross C.A."/>
            <person name="Schuler D."/>
            <person name="Cox B.L."/>
            <person name="Nealson K.H."/>
            <person name="Bazylinski D.A."/>
        </authorList>
    </citation>
    <scope>NUCLEOTIDE SEQUENCE [LARGE SCALE GENOMIC DNA]</scope>
    <source>
        <strain evidence="8">ATCC BAA-1437 / JCM 17883 / MC-1</strain>
    </source>
</reference>
<dbReference type="Gene3D" id="2.40.420.20">
    <property type="match status" value="1"/>
</dbReference>
<dbReference type="Pfam" id="PF25876">
    <property type="entry name" value="HH_MFP_RND"/>
    <property type="match status" value="1"/>
</dbReference>
<dbReference type="InterPro" id="IPR058625">
    <property type="entry name" value="MdtA-like_BSH"/>
</dbReference>
<dbReference type="PANTHER" id="PTHR30158">
    <property type="entry name" value="ACRA/E-RELATED COMPONENT OF DRUG EFFLUX TRANSPORTER"/>
    <property type="match status" value="1"/>
</dbReference>
<dbReference type="EMBL" id="CP000471">
    <property type="protein sequence ID" value="ABK45652.1"/>
    <property type="molecule type" value="Genomic_DNA"/>
</dbReference>
<dbReference type="HOGENOM" id="CLU_018816_2_1_5"/>
<feature type="domain" description="Multidrug resistance protein MdtA-like beta-barrel" evidence="5">
    <location>
        <begin position="219"/>
        <end position="301"/>
    </location>
</feature>
<dbReference type="RefSeq" id="WP_011714715.1">
    <property type="nucleotide sequence ID" value="NC_008576.1"/>
</dbReference>
<dbReference type="AlphaFoldDB" id="A0LCF9"/>
<dbReference type="InterPro" id="IPR058627">
    <property type="entry name" value="MdtA-like_C"/>
</dbReference>
<comment type="similarity">
    <text evidence="2">Belongs to the membrane fusion protein (MFP) (TC 8.A.1) family.</text>
</comment>
<protein>
    <submittedName>
        <fullName evidence="7">Efflux transporter, RND family, MFP subunit</fullName>
    </submittedName>
</protein>
<feature type="domain" description="Multidrug resistance protein MdtA-like C-terminal permuted SH3" evidence="6">
    <location>
        <begin position="306"/>
        <end position="365"/>
    </location>
</feature>
<dbReference type="GO" id="GO:0005886">
    <property type="term" value="C:plasma membrane"/>
    <property type="evidence" value="ECO:0007669"/>
    <property type="project" value="TreeGrafter"/>
</dbReference>
<proteinExistence type="inferred from homology"/>
<gene>
    <name evidence="7" type="ordered locus">Mmc1_3162</name>
</gene>
<dbReference type="InterPro" id="IPR058624">
    <property type="entry name" value="MdtA-like_HH"/>
</dbReference>
<dbReference type="InterPro" id="IPR058626">
    <property type="entry name" value="MdtA-like_b-barrel"/>
</dbReference>